<evidence type="ECO:0000256" key="4">
    <source>
        <dbReference type="ARBA" id="ARBA00023002"/>
    </source>
</evidence>
<dbReference type="SUPFAM" id="SSF50129">
    <property type="entry name" value="GroES-like"/>
    <property type="match status" value="1"/>
</dbReference>
<evidence type="ECO:0000256" key="5">
    <source>
        <dbReference type="ARBA" id="ARBA00023268"/>
    </source>
</evidence>
<dbReference type="InterPro" id="IPR016036">
    <property type="entry name" value="Malonyl_transacylase_ACP-bd"/>
</dbReference>
<dbReference type="PROSITE" id="PS00606">
    <property type="entry name" value="KS3_1"/>
    <property type="match status" value="1"/>
</dbReference>
<dbReference type="Pfam" id="PF21089">
    <property type="entry name" value="PKS_DH_N"/>
    <property type="match status" value="1"/>
</dbReference>
<evidence type="ECO:0000256" key="8">
    <source>
        <dbReference type="SAM" id="MobiDB-lite"/>
    </source>
</evidence>
<dbReference type="InterPro" id="IPR020841">
    <property type="entry name" value="PKS_Beta-ketoAc_synthase_dom"/>
</dbReference>
<evidence type="ECO:0000256" key="6">
    <source>
        <dbReference type="ARBA" id="ARBA00023315"/>
    </source>
</evidence>
<dbReference type="CDD" id="cd05195">
    <property type="entry name" value="enoyl_red"/>
    <property type="match status" value="1"/>
</dbReference>
<dbReference type="InterPro" id="IPR050091">
    <property type="entry name" value="PKS_NRPS_Biosynth_Enz"/>
</dbReference>
<keyword evidence="2" id="KW-0597">Phosphoprotein</keyword>
<evidence type="ECO:0000256" key="3">
    <source>
        <dbReference type="ARBA" id="ARBA00022679"/>
    </source>
</evidence>
<dbReference type="SMART" id="SM00827">
    <property type="entry name" value="PKS_AT"/>
    <property type="match status" value="1"/>
</dbReference>
<dbReference type="PROSITE" id="PS52019">
    <property type="entry name" value="PKS_MFAS_DH"/>
    <property type="match status" value="1"/>
</dbReference>
<dbReference type="InterPro" id="IPR057326">
    <property type="entry name" value="KR_dom"/>
</dbReference>
<dbReference type="GO" id="GO:0006633">
    <property type="term" value="P:fatty acid biosynthetic process"/>
    <property type="evidence" value="ECO:0007669"/>
    <property type="project" value="InterPro"/>
</dbReference>
<dbReference type="PANTHER" id="PTHR43775:SF50">
    <property type="entry name" value="HIGHLY REDUCING POLYKETIDE SYNTHASE SRDA"/>
    <property type="match status" value="1"/>
</dbReference>
<dbReference type="Gene3D" id="3.90.180.10">
    <property type="entry name" value="Medium-chain alcohol dehydrogenases, catalytic domain"/>
    <property type="match status" value="1"/>
</dbReference>
<dbReference type="PROSITE" id="PS00012">
    <property type="entry name" value="PHOSPHOPANTETHEINE"/>
    <property type="match status" value="1"/>
</dbReference>
<evidence type="ECO:0000256" key="7">
    <source>
        <dbReference type="PROSITE-ProRule" id="PRU01363"/>
    </source>
</evidence>
<dbReference type="InterPro" id="IPR013154">
    <property type="entry name" value="ADH-like_N"/>
</dbReference>
<dbReference type="InterPro" id="IPR049551">
    <property type="entry name" value="PKS_DH_C"/>
</dbReference>
<dbReference type="InterPro" id="IPR036291">
    <property type="entry name" value="NAD(P)-bd_dom_sf"/>
</dbReference>
<dbReference type="SUPFAM" id="SSF55048">
    <property type="entry name" value="Probable ACP-binding domain of malonyl-CoA ACP transacylase"/>
    <property type="match status" value="1"/>
</dbReference>
<dbReference type="InterPro" id="IPR049900">
    <property type="entry name" value="PKS_mFAS_DH"/>
</dbReference>
<dbReference type="InterPro" id="IPR013968">
    <property type="entry name" value="PKS_KR"/>
</dbReference>
<dbReference type="SMART" id="SM00829">
    <property type="entry name" value="PKS_ER"/>
    <property type="match status" value="1"/>
</dbReference>
<feature type="region of interest" description="Disordered" evidence="8">
    <location>
        <begin position="1"/>
        <end position="21"/>
    </location>
</feature>
<keyword evidence="5" id="KW-0511">Multifunctional enzyme</keyword>
<dbReference type="GO" id="GO:0004315">
    <property type="term" value="F:3-oxoacyl-[acyl-carrier-protein] synthase activity"/>
    <property type="evidence" value="ECO:0007669"/>
    <property type="project" value="InterPro"/>
</dbReference>
<dbReference type="PROSITE" id="PS52004">
    <property type="entry name" value="KS3_2"/>
    <property type="match status" value="1"/>
</dbReference>
<dbReference type="SMART" id="SM00822">
    <property type="entry name" value="PKS_KR"/>
    <property type="match status" value="1"/>
</dbReference>
<dbReference type="SUPFAM" id="SSF47336">
    <property type="entry name" value="ACP-like"/>
    <property type="match status" value="1"/>
</dbReference>
<reference evidence="11" key="1">
    <citation type="submission" date="2015-01" db="EMBL/GenBank/DDBJ databases">
        <authorList>
            <person name="Durling Mikael"/>
        </authorList>
    </citation>
    <scope>NUCLEOTIDE SEQUENCE</scope>
</reference>
<keyword evidence="6" id="KW-0012">Acyltransferase</keyword>
<dbReference type="InterPro" id="IPR016039">
    <property type="entry name" value="Thiolase-like"/>
</dbReference>
<dbReference type="Gene3D" id="3.40.366.10">
    <property type="entry name" value="Malonyl-Coenzyme A Acyl Carrier Protein, domain 2"/>
    <property type="match status" value="1"/>
</dbReference>
<dbReference type="InterPro" id="IPR042104">
    <property type="entry name" value="PKS_dehydratase_sf"/>
</dbReference>
<evidence type="ECO:0008006" key="12">
    <source>
        <dbReference type="Google" id="ProtNLM"/>
    </source>
</evidence>
<dbReference type="SUPFAM" id="SSF53901">
    <property type="entry name" value="Thiolase-like"/>
    <property type="match status" value="1"/>
</dbReference>
<dbReference type="Pfam" id="PF08240">
    <property type="entry name" value="ADH_N"/>
    <property type="match status" value="1"/>
</dbReference>
<dbReference type="Gene3D" id="3.40.47.10">
    <property type="match status" value="1"/>
</dbReference>
<dbReference type="InterPro" id="IPR018201">
    <property type="entry name" value="Ketoacyl_synth_AS"/>
</dbReference>
<feature type="active site" description="Proton acceptor; for dehydratase activity" evidence="7">
    <location>
        <position position="1018"/>
    </location>
</feature>
<dbReference type="InterPro" id="IPR020843">
    <property type="entry name" value="ER"/>
</dbReference>
<proteinExistence type="predicted"/>
<dbReference type="InterPro" id="IPR049552">
    <property type="entry name" value="PKS_DH_N"/>
</dbReference>
<protein>
    <recommendedName>
        <fullName evidence="12">Carrier domain-containing protein</fullName>
    </recommendedName>
</protein>
<dbReference type="SUPFAM" id="SSF52151">
    <property type="entry name" value="FabD/lysophospholipase-like"/>
    <property type="match status" value="1"/>
</dbReference>
<dbReference type="InterPro" id="IPR014031">
    <property type="entry name" value="Ketoacyl_synth_C"/>
</dbReference>
<dbReference type="CDD" id="cd00833">
    <property type="entry name" value="PKS"/>
    <property type="match status" value="1"/>
</dbReference>
<dbReference type="Pfam" id="PF08659">
    <property type="entry name" value="KR"/>
    <property type="match status" value="1"/>
</dbReference>
<dbReference type="Gene3D" id="3.10.129.110">
    <property type="entry name" value="Polyketide synthase dehydratase"/>
    <property type="match status" value="1"/>
</dbReference>
<dbReference type="InterPro" id="IPR032821">
    <property type="entry name" value="PKS_assoc"/>
</dbReference>
<accession>A0A0B7KR77</accession>
<feature type="region of interest" description="N-terminal hotdog fold" evidence="7">
    <location>
        <begin position="986"/>
        <end position="1121"/>
    </location>
</feature>
<dbReference type="Pfam" id="PF16197">
    <property type="entry name" value="KAsynt_C_assoc"/>
    <property type="match status" value="1"/>
</dbReference>
<dbReference type="InterPro" id="IPR020807">
    <property type="entry name" value="PKS_DH"/>
</dbReference>
<dbReference type="Pfam" id="PF02801">
    <property type="entry name" value="Ketoacyl-synt_C"/>
    <property type="match status" value="1"/>
</dbReference>
<dbReference type="InterPro" id="IPR001227">
    <property type="entry name" value="Ac_transferase_dom_sf"/>
</dbReference>
<dbReference type="InterPro" id="IPR011032">
    <property type="entry name" value="GroES-like_sf"/>
</dbReference>
<feature type="domain" description="PKS/mFAS DH" evidence="10">
    <location>
        <begin position="986"/>
        <end position="1285"/>
    </location>
</feature>
<keyword evidence="3" id="KW-0808">Transferase</keyword>
<dbReference type="InterPro" id="IPR014043">
    <property type="entry name" value="Acyl_transferase_dom"/>
</dbReference>
<dbReference type="Pfam" id="PF14765">
    <property type="entry name" value="PS-DH"/>
    <property type="match status" value="1"/>
</dbReference>
<dbReference type="Pfam" id="PF00698">
    <property type="entry name" value="Acyl_transf_1"/>
    <property type="match status" value="1"/>
</dbReference>
<dbReference type="Pfam" id="PF00109">
    <property type="entry name" value="ketoacyl-synt"/>
    <property type="match status" value="1"/>
</dbReference>
<dbReference type="Pfam" id="PF23114">
    <property type="entry name" value="NAD-bd_HRPKS_sdrA"/>
    <property type="match status" value="1"/>
</dbReference>
<sequence>MPFLRGSASPSPEGTEARSEASFHYQTQNAVVDDDTYAEFSLPGSTEKSLSEQLEPVAVVGMGCRLPGDVKSASDFWELMMSKGTGQTPKVPESRFNIDAHIHENNDRPGSFNVLGGYFLNESLEQFDPSCFNITPIEAMWMDPQQRKLLEVVYEAFESAGVTLDTVSGSKTAVFAASFTADFQQMAFKEPAFRHSLAATGVDPGILSNRISHVFNLKGPSIVVNTACSSSVYALHNACNAIRNKECVAAVVGGVNLVMTVDQHMNTAKLGVLSPTSTCHTFDASADGYGRAEAVGAVYLKLLSDAVRDGDPIRAVIRSSATNNNGKVPAVGITHPNRDGQAEVISHAYYRGGNLDPRMTGFFECHGTGTAVGDPLEVNAVSIAMNQQRTSSQDPLMIGAVKTNIGHSEAASGLSALIKAVLSVERGIIPPTRGVVNPSPAIKWKEWMVTVPTEPTPFPDLPLKRFSINSFGYGGTNAHVVVESADALLTRKQTYKYLSGERRAMKSPRGAFNRSRPYLFVFSAHDKSALERNFTAHSTVAKSYDFLDLAYTLGNRRTVFPTRGFTVAKQESLLEGKLNDLVVGSKKKIPVIGFIFTGQGAQYARMGAELMRYYPSFLRSIRTLDYTLGELPHVPEWTLEDMLLEHPDTSRVNEAEYSQPLTTAVQIALVQLLRTWGVHPTVTCGHSSGEIAASYAAGLISASEAITLAYYRGYVVRDINTGGCMMAVGLGADTVQPYLSGYEGKIVIACHNSPAGVTLSGDEAAITELQQTFVAEKVFARQVKTNGKAYHSPHMAPASARYENYVRQAKSSLVPFDMPLSTDAKMVSSVVNAVIPAGRPLDETYFSRNLRQPVLFNQAIQTILTNSEFSDVNLFIEVGPHGALGGPVRQIKQELEASHLDYLPTMVRGQDSAMQMLKLAGELFLRDYPLDIDRVTSIEETTSAGKVVCRRGDLVVDLPPYQWGKKTYWAEARHSVEHRQPKYPRHDILGSLIPGASLAEPTWRNFLRIRDLPWLKDHSLGGEAVFPAAAYFSMAMEAVTQITELHDPDVELNNYVLRDISIKKALVTPEDDTGIEVLMNMRPATFSGDGSWWDFNVSSINQEGITTDHMTGSISANVKTQRPAPRPRVILSQQASGKEWNQALRSVGFDYGPVFADMTDIGFNGRDYICTCKTQVKQKSGNVVGESRHVLHPGTVDSCLQLMIASIYAGRTKAMAAAIAPIQVDEVCIWKPTEEQIGDGFATAWVDDRGVRSFVCGNELVSNNGEVLMQMSNMRGTLYEAAVPQSSSGALKPMPYSETVWKEDLESLAKIESAEALAELATFKSPGVKVLDVGGKHAVTLLQTSPELNYTAISENSAPEGLIEKYPNAEWRIVDMQKDLIDQGLVKGSFDVILSEPDSVLAIRNLISNDGKLFIAIGNSFELYVSPKVEIANDGVTEVQILYRQVEASLLSEVQRSLAERGYKATPTSLESLDTVQPHVVILDLDEPILFDLSEHEFNMIKKVSNEARTLLWASAGGLLNGKRPAAGMIAGLVRSIRAEQATVNIATIDIDLETTSVDQAVKFVTEKSQQQIEDSASVEHEYCVSDDKLYISRLLPNNALNREQTIEELHYDPEMHISGTVQNGKVLFEQQVSLPELSPDSVEIRVAVTGLSKEGVLAVHGTDISTTLNHEVGGTVERIGSSVTDFAVGDHVIGLGSGTFGNRQVISKNLVQKLLPGESLAEVVSLPLAYITALYGLRSLASLKRGETLLILEGSGFGGAAAIEVALTLGAIPYVVASTEEQASTIVEKYGLDQHQVLLSASQVEAMLATPHRTSKIDVVFSSGTTPESSAREAWRYISRFGRFIECGKKLVLKRGSRDPVPFYRGASYFSFDIVELCEHKPALVSHLLDEAIDLYRKREISPLGPLNFVNISGLNKAISRFEDEIGSGKTVISYEPSETPLTILPSHKTTTLDAAATYLLVGCLGGLGRSLTAWMMEKGARNFCFLSRSGADAPAAARLIGDLETSGAQVDVVRGDVSVQADVKRAVAAIPSDRPLRGVIQAAMVLRAFQVPKQCIANISQDGIFQNMTFQDWVTSTKPKVHGTANLQAVLGDMPLDFFLMTSSVSGTLGTPGQANYAAGNAFLDALAHHRRARGQNACAAVVPMVLGVGVVAESTDLEDALTRKGMYGIDEEHLLRSFDIAIHEQQHADGIHQLVIGLDPTLLSRAINNAEQGHVDAFWMADKRFRALVYNIEAVNGGVGVGSGSSALGSMLAAATPDEAVKLARDEIVGKLSRMLLLDLEVFEGDSGSIASYGIDSMIGAELRNWLFKEFALEIPFQQLLGPTLTAIKLARQLCVNHGILEE</sequence>
<feature type="active site" description="Proton donor; for dehydratase activity" evidence="7">
    <location>
        <position position="1197"/>
    </location>
</feature>
<dbReference type="InterPro" id="IPR014030">
    <property type="entry name" value="Ketoacyl_synth_N"/>
</dbReference>
<dbReference type="InterPro" id="IPR016035">
    <property type="entry name" value="Acyl_Trfase/lysoPLipase"/>
</dbReference>
<keyword evidence="1" id="KW-0596">Phosphopantetheine</keyword>
<dbReference type="Gene3D" id="3.40.50.720">
    <property type="entry name" value="NAD(P)-binding Rossmann-like Domain"/>
    <property type="match status" value="1"/>
</dbReference>
<evidence type="ECO:0000313" key="11">
    <source>
        <dbReference type="EMBL" id="CEO57281.1"/>
    </source>
</evidence>
<evidence type="ECO:0000256" key="1">
    <source>
        <dbReference type="ARBA" id="ARBA00022450"/>
    </source>
</evidence>
<evidence type="ECO:0000259" key="9">
    <source>
        <dbReference type="PROSITE" id="PS52004"/>
    </source>
</evidence>
<dbReference type="SUPFAM" id="SSF51735">
    <property type="entry name" value="NAD(P)-binding Rossmann-fold domains"/>
    <property type="match status" value="2"/>
</dbReference>
<dbReference type="GO" id="GO:0016491">
    <property type="term" value="F:oxidoreductase activity"/>
    <property type="evidence" value="ECO:0007669"/>
    <property type="project" value="UniProtKB-KW"/>
</dbReference>
<dbReference type="GO" id="GO:0004312">
    <property type="term" value="F:fatty acid synthase activity"/>
    <property type="evidence" value="ECO:0007669"/>
    <property type="project" value="TreeGrafter"/>
</dbReference>
<dbReference type="PANTHER" id="PTHR43775">
    <property type="entry name" value="FATTY ACID SYNTHASE"/>
    <property type="match status" value="1"/>
</dbReference>
<name>A0A0B7KR77_BIOOC</name>
<dbReference type="InterPro" id="IPR056501">
    <property type="entry name" value="NAD-bd_HRPKS_sdrA"/>
</dbReference>
<dbReference type="SMART" id="SM00826">
    <property type="entry name" value="PKS_DH"/>
    <property type="match status" value="1"/>
</dbReference>
<feature type="region of interest" description="C-terminal hotdog fold" evidence="7">
    <location>
        <begin position="1132"/>
        <end position="1285"/>
    </location>
</feature>
<evidence type="ECO:0000256" key="2">
    <source>
        <dbReference type="ARBA" id="ARBA00022553"/>
    </source>
</evidence>
<organism evidence="11">
    <name type="scientific">Bionectria ochroleuca</name>
    <name type="common">Gliocladium roseum</name>
    <dbReference type="NCBI Taxonomy" id="29856"/>
    <lineage>
        <taxon>Eukaryota</taxon>
        <taxon>Fungi</taxon>
        <taxon>Dikarya</taxon>
        <taxon>Ascomycota</taxon>
        <taxon>Pezizomycotina</taxon>
        <taxon>Sordariomycetes</taxon>
        <taxon>Hypocreomycetidae</taxon>
        <taxon>Hypocreales</taxon>
        <taxon>Bionectriaceae</taxon>
        <taxon>Clonostachys</taxon>
    </lineage>
</organism>
<dbReference type="SMART" id="SM00825">
    <property type="entry name" value="PKS_KS"/>
    <property type="match status" value="1"/>
</dbReference>
<feature type="domain" description="Ketosynthase family 3 (KS3)" evidence="9">
    <location>
        <begin position="54"/>
        <end position="484"/>
    </location>
</feature>
<evidence type="ECO:0000259" key="10">
    <source>
        <dbReference type="PROSITE" id="PS52019"/>
    </source>
</evidence>
<dbReference type="EMBL" id="CDPU01000094">
    <property type="protein sequence ID" value="CEO57281.1"/>
    <property type="molecule type" value="Genomic_DNA"/>
</dbReference>
<dbReference type="InterPro" id="IPR036736">
    <property type="entry name" value="ACP-like_sf"/>
</dbReference>
<keyword evidence="4" id="KW-0560">Oxidoreductase</keyword>
<dbReference type="Gene3D" id="3.30.70.3290">
    <property type="match status" value="1"/>
</dbReference>
<dbReference type="InterPro" id="IPR006162">
    <property type="entry name" value="Ppantetheine_attach_site"/>
</dbReference>
<gene>
    <name evidence="11" type="ORF">BN869_000013339_1</name>
</gene>
<dbReference type="GO" id="GO:0044550">
    <property type="term" value="P:secondary metabolite biosynthetic process"/>
    <property type="evidence" value="ECO:0007669"/>
    <property type="project" value="UniProtKB-ARBA"/>
</dbReference>